<sequence>MLLRINIGGEEEEQCGEESGDRVARREAINRRSNKLVFVTNIHLLRYRLATYSHSTSLSFFLYSSLCPLPSLHSTTAWFFKLSLSALCPSFLSHFHL</sequence>
<reference evidence="1 2" key="1">
    <citation type="submission" date="2024-01" db="EMBL/GenBank/DDBJ databases">
        <title>The genomes of 5 underutilized Papilionoideae crops provide insights into root nodulation and disease resistanc.</title>
        <authorList>
            <person name="Jiang F."/>
        </authorList>
    </citation>
    <scope>NUCLEOTIDE SEQUENCE [LARGE SCALE GENOMIC DNA]</scope>
    <source>
        <strain evidence="1">DUOXIRENSHENG_FW03</strain>
        <tissue evidence="1">Leaves</tissue>
    </source>
</reference>
<evidence type="ECO:0000313" key="1">
    <source>
        <dbReference type="EMBL" id="KAK7404369.1"/>
    </source>
</evidence>
<protein>
    <submittedName>
        <fullName evidence="1">Uncharacterized protein</fullName>
    </submittedName>
</protein>
<gene>
    <name evidence="1" type="ORF">VNO78_05213</name>
</gene>
<accession>A0AAN9STE7</accession>
<comment type="caution">
    <text evidence="1">The sequence shown here is derived from an EMBL/GenBank/DDBJ whole genome shotgun (WGS) entry which is preliminary data.</text>
</comment>
<evidence type="ECO:0000313" key="2">
    <source>
        <dbReference type="Proteomes" id="UP001386955"/>
    </source>
</evidence>
<keyword evidence="2" id="KW-1185">Reference proteome</keyword>
<proteinExistence type="predicted"/>
<dbReference type="EMBL" id="JAYMYS010000002">
    <property type="protein sequence ID" value="KAK7404369.1"/>
    <property type="molecule type" value="Genomic_DNA"/>
</dbReference>
<organism evidence="1 2">
    <name type="scientific">Psophocarpus tetragonolobus</name>
    <name type="common">Winged bean</name>
    <name type="synonym">Dolichos tetragonolobus</name>
    <dbReference type="NCBI Taxonomy" id="3891"/>
    <lineage>
        <taxon>Eukaryota</taxon>
        <taxon>Viridiplantae</taxon>
        <taxon>Streptophyta</taxon>
        <taxon>Embryophyta</taxon>
        <taxon>Tracheophyta</taxon>
        <taxon>Spermatophyta</taxon>
        <taxon>Magnoliopsida</taxon>
        <taxon>eudicotyledons</taxon>
        <taxon>Gunneridae</taxon>
        <taxon>Pentapetalae</taxon>
        <taxon>rosids</taxon>
        <taxon>fabids</taxon>
        <taxon>Fabales</taxon>
        <taxon>Fabaceae</taxon>
        <taxon>Papilionoideae</taxon>
        <taxon>50 kb inversion clade</taxon>
        <taxon>NPAAA clade</taxon>
        <taxon>indigoferoid/millettioid clade</taxon>
        <taxon>Phaseoleae</taxon>
        <taxon>Psophocarpus</taxon>
    </lineage>
</organism>
<dbReference type="AlphaFoldDB" id="A0AAN9STE7"/>
<dbReference type="Proteomes" id="UP001386955">
    <property type="component" value="Unassembled WGS sequence"/>
</dbReference>
<name>A0AAN9STE7_PSOTE</name>